<feature type="binding site" evidence="6">
    <location>
        <position position="132"/>
    </location>
    <ligand>
        <name>Fe cation</name>
        <dbReference type="ChEBI" id="CHEBI:24875"/>
        <note>catalytic</note>
    </ligand>
</feature>
<reference evidence="8" key="2">
    <citation type="submission" date="2020-09" db="EMBL/GenBank/DDBJ databases">
        <authorList>
            <person name="Sun Q."/>
            <person name="Kim S."/>
        </authorList>
    </citation>
    <scope>NUCLEOTIDE SEQUENCE</scope>
    <source>
        <strain evidence="8">KCTC 32296</strain>
    </source>
</reference>
<evidence type="ECO:0000256" key="5">
    <source>
        <dbReference type="PIRSR" id="PIRSR604574-1"/>
    </source>
</evidence>
<keyword evidence="4 6" id="KW-0408">Iron</keyword>
<name>A0A918Q0Y7_9CAUL</name>
<dbReference type="RefSeq" id="WP_189485447.1">
    <property type="nucleotide sequence ID" value="NZ_BMZB01000001.1"/>
</dbReference>
<feature type="binding site" evidence="5">
    <location>
        <begin position="77"/>
        <end position="79"/>
    </location>
    <ligand>
        <name>substrate</name>
    </ligand>
</feature>
<dbReference type="InterPro" id="IPR004574">
    <property type="entry name" value="Alkb"/>
</dbReference>
<dbReference type="AlphaFoldDB" id="A0A918Q0Y7"/>
<dbReference type="GO" id="GO:0005737">
    <property type="term" value="C:cytoplasm"/>
    <property type="evidence" value="ECO:0007669"/>
    <property type="project" value="TreeGrafter"/>
</dbReference>
<dbReference type="InterPro" id="IPR005123">
    <property type="entry name" value="Oxoglu/Fe-dep_dioxygenase_dom"/>
</dbReference>
<evidence type="ECO:0000256" key="3">
    <source>
        <dbReference type="ARBA" id="ARBA00023002"/>
    </source>
</evidence>
<keyword evidence="9" id="KW-1185">Reference proteome</keyword>
<feature type="binding site" evidence="6">
    <location>
        <position position="134"/>
    </location>
    <ligand>
        <name>Fe cation</name>
        <dbReference type="ChEBI" id="CHEBI:24875"/>
        <note>catalytic</note>
    </ligand>
</feature>
<dbReference type="NCBIfam" id="NF011930">
    <property type="entry name" value="PRK15401.1"/>
    <property type="match status" value="1"/>
</dbReference>
<dbReference type="EMBL" id="BMZB01000001">
    <property type="protein sequence ID" value="GGZ27617.1"/>
    <property type="molecule type" value="Genomic_DNA"/>
</dbReference>
<feature type="binding site" evidence="5">
    <location>
        <position position="136"/>
    </location>
    <ligand>
        <name>substrate</name>
    </ligand>
</feature>
<evidence type="ECO:0000256" key="1">
    <source>
        <dbReference type="ARBA" id="ARBA00022723"/>
    </source>
</evidence>
<keyword evidence="1 6" id="KW-0479">Metal-binding</keyword>
<sequence>MADTLDLFGQSGPEALSDGAVLMRGFAVSETDALITGIESVATQAPFRRLMTPGGKPMSAAMTNCGAAGWVSDRRGYRYEACDPQTGRPWPEMSDGFRDLAVEAARLAGFEDFTPDACLINLYEPGARMSLHQDRDETDLSQPIVSVSLGLEAVFLWGGMARTDPTQKIILRHGDVVVFGGASRLRFHGIAPLKPGRCPGIGARRYNLTFRRAI</sequence>
<dbReference type="GO" id="GO:0035515">
    <property type="term" value="F:oxidative RNA demethylase activity"/>
    <property type="evidence" value="ECO:0007669"/>
    <property type="project" value="TreeGrafter"/>
</dbReference>
<organism evidence="8 9">
    <name type="scientific">Asticcacaulis endophyticus</name>
    <dbReference type="NCBI Taxonomy" id="1395890"/>
    <lineage>
        <taxon>Bacteria</taxon>
        <taxon>Pseudomonadati</taxon>
        <taxon>Pseudomonadota</taxon>
        <taxon>Alphaproteobacteria</taxon>
        <taxon>Caulobacterales</taxon>
        <taxon>Caulobacteraceae</taxon>
        <taxon>Asticcacaulis</taxon>
    </lineage>
</organism>
<keyword evidence="2 8" id="KW-0223">Dioxygenase</keyword>
<dbReference type="Pfam" id="PF13532">
    <property type="entry name" value="2OG-FeII_Oxy_2"/>
    <property type="match status" value="1"/>
</dbReference>
<dbReference type="Proteomes" id="UP000662572">
    <property type="component" value="Unassembled WGS sequence"/>
</dbReference>
<feature type="binding site" evidence="6">
    <location>
        <position position="188"/>
    </location>
    <ligand>
        <name>Fe cation</name>
        <dbReference type="ChEBI" id="CHEBI:24875"/>
        <note>catalytic</note>
    </ligand>
</feature>
<dbReference type="SUPFAM" id="SSF51197">
    <property type="entry name" value="Clavaminate synthase-like"/>
    <property type="match status" value="1"/>
</dbReference>
<feature type="domain" description="Fe2OG dioxygenase" evidence="7">
    <location>
        <begin position="114"/>
        <end position="214"/>
    </location>
</feature>
<evidence type="ECO:0000256" key="2">
    <source>
        <dbReference type="ARBA" id="ARBA00022964"/>
    </source>
</evidence>
<evidence type="ECO:0000256" key="4">
    <source>
        <dbReference type="ARBA" id="ARBA00023004"/>
    </source>
</evidence>
<keyword evidence="3" id="KW-0560">Oxidoreductase</keyword>
<feature type="binding site" evidence="5">
    <location>
        <begin position="121"/>
        <end position="123"/>
    </location>
    <ligand>
        <name>2-oxoglutarate</name>
        <dbReference type="ChEBI" id="CHEBI:16810"/>
    </ligand>
</feature>
<gene>
    <name evidence="8" type="ORF">GCM10011273_11630</name>
</gene>
<feature type="binding site" evidence="5">
    <location>
        <position position="162"/>
    </location>
    <ligand>
        <name>substrate</name>
    </ligand>
</feature>
<feature type="binding site" evidence="5">
    <location>
        <begin position="205"/>
        <end position="211"/>
    </location>
    <ligand>
        <name>2-oxoglutarate</name>
        <dbReference type="ChEBI" id="CHEBI:16810"/>
    </ligand>
</feature>
<reference evidence="8" key="1">
    <citation type="journal article" date="2014" name="Int. J. Syst. Evol. Microbiol.">
        <title>Complete genome sequence of Corynebacterium casei LMG S-19264T (=DSM 44701T), isolated from a smear-ripened cheese.</title>
        <authorList>
            <consortium name="US DOE Joint Genome Institute (JGI-PGF)"/>
            <person name="Walter F."/>
            <person name="Albersmeier A."/>
            <person name="Kalinowski J."/>
            <person name="Ruckert C."/>
        </authorList>
    </citation>
    <scope>NUCLEOTIDE SEQUENCE</scope>
    <source>
        <strain evidence="8">KCTC 32296</strain>
    </source>
</reference>
<dbReference type="PANTHER" id="PTHR16557">
    <property type="entry name" value="ALKYLATED DNA REPAIR PROTEIN ALKB-RELATED"/>
    <property type="match status" value="1"/>
</dbReference>
<dbReference type="GO" id="GO:0008198">
    <property type="term" value="F:ferrous iron binding"/>
    <property type="evidence" value="ECO:0007669"/>
    <property type="project" value="TreeGrafter"/>
</dbReference>
<dbReference type="PANTHER" id="PTHR16557:SF2">
    <property type="entry name" value="NUCLEIC ACID DIOXYGENASE ALKBH1"/>
    <property type="match status" value="1"/>
</dbReference>
<proteinExistence type="predicted"/>
<comment type="caution">
    <text evidence="8">The sequence shown here is derived from an EMBL/GenBank/DDBJ whole genome shotgun (WGS) entry which is preliminary data.</text>
</comment>
<dbReference type="InterPro" id="IPR027450">
    <property type="entry name" value="AlkB-like"/>
</dbReference>
<dbReference type="Gene3D" id="2.60.120.590">
    <property type="entry name" value="Alpha-ketoglutarate-dependent dioxygenase AlkB-like"/>
    <property type="match status" value="1"/>
</dbReference>
<dbReference type="GO" id="GO:0035513">
    <property type="term" value="P:oxidative RNA demethylation"/>
    <property type="evidence" value="ECO:0007669"/>
    <property type="project" value="TreeGrafter"/>
</dbReference>
<feature type="binding site" evidence="5">
    <location>
        <position position="70"/>
    </location>
    <ligand>
        <name>substrate</name>
    </ligand>
</feature>
<dbReference type="InterPro" id="IPR037151">
    <property type="entry name" value="AlkB-like_sf"/>
</dbReference>
<accession>A0A918Q0Y7</accession>
<dbReference type="PROSITE" id="PS51471">
    <property type="entry name" value="FE2OG_OXY"/>
    <property type="match status" value="1"/>
</dbReference>
<evidence type="ECO:0000259" key="7">
    <source>
        <dbReference type="PROSITE" id="PS51471"/>
    </source>
</evidence>
<dbReference type="GO" id="GO:0035516">
    <property type="term" value="F:broad specificity oxidative DNA demethylase activity"/>
    <property type="evidence" value="ECO:0007669"/>
    <property type="project" value="TreeGrafter"/>
</dbReference>
<evidence type="ECO:0000256" key="6">
    <source>
        <dbReference type="PIRSR" id="PIRSR604574-2"/>
    </source>
</evidence>
<comment type="cofactor">
    <cofactor evidence="6">
        <name>Fe(2+)</name>
        <dbReference type="ChEBI" id="CHEBI:29033"/>
    </cofactor>
    <text evidence="6">Binds 1 Fe(2+) ion per subunit.</text>
</comment>
<evidence type="ECO:0000313" key="8">
    <source>
        <dbReference type="EMBL" id="GGZ27617.1"/>
    </source>
</evidence>
<evidence type="ECO:0000313" key="9">
    <source>
        <dbReference type="Proteomes" id="UP000662572"/>
    </source>
</evidence>
<protein>
    <submittedName>
        <fullName evidence="8">Alpha-ketoglutarate-dependent dioxygenase AlkB</fullName>
    </submittedName>
</protein>